<accession>A0A7J5TWB6</accession>
<organism evidence="1 2">
    <name type="scientific">Rudanella paleaurantiibacter</name>
    <dbReference type="NCBI Taxonomy" id="2614655"/>
    <lineage>
        <taxon>Bacteria</taxon>
        <taxon>Pseudomonadati</taxon>
        <taxon>Bacteroidota</taxon>
        <taxon>Cytophagia</taxon>
        <taxon>Cytophagales</taxon>
        <taxon>Cytophagaceae</taxon>
        <taxon>Rudanella</taxon>
    </lineage>
</organism>
<dbReference type="AlphaFoldDB" id="A0A7J5TWB6"/>
<dbReference type="PROSITE" id="PS51257">
    <property type="entry name" value="PROKAR_LIPOPROTEIN"/>
    <property type="match status" value="1"/>
</dbReference>
<dbReference type="RefSeq" id="WP_152125635.1">
    <property type="nucleotide sequence ID" value="NZ_WELI01000007.1"/>
</dbReference>
<keyword evidence="2" id="KW-1185">Reference proteome</keyword>
<gene>
    <name evidence="1" type="ORF">F5984_18120</name>
</gene>
<evidence type="ECO:0000313" key="1">
    <source>
        <dbReference type="EMBL" id="KAB7728744.1"/>
    </source>
</evidence>
<protein>
    <submittedName>
        <fullName evidence="1">Transposase</fullName>
    </submittedName>
</protein>
<dbReference type="Proteomes" id="UP000488299">
    <property type="component" value="Unassembled WGS sequence"/>
</dbReference>
<reference evidence="1 2" key="1">
    <citation type="submission" date="2019-10" db="EMBL/GenBank/DDBJ databases">
        <title>Rudanella paleaurantiibacter sp. nov., isolated from sludge.</title>
        <authorList>
            <person name="Xu S.Q."/>
        </authorList>
    </citation>
    <scope>NUCLEOTIDE SEQUENCE [LARGE SCALE GENOMIC DNA]</scope>
    <source>
        <strain evidence="1 2">HX-22-17</strain>
    </source>
</reference>
<proteinExistence type="predicted"/>
<comment type="caution">
    <text evidence="1">The sequence shown here is derived from an EMBL/GenBank/DDBJ whole genome shotgun (WGS) entry which is preliminary data.</text>
</comment>
<evidence type="ECO:0000313" key="2">
    <source>
        <dbReference type="Proteomes" id="UP000488299"/>
    </source>
</evidence>
<dbReference type="EMBL" id="WELI01000007">
    <property type="protein sequence ID" value="KAB7728744.1"/>
    <property type="molecule type" value="Genomic_DNA"/>
</dbReference>
<sequence length="205" mass="21777">MKLHYIGVCCLAVALLTGCGGKSEEEKAAEEAKVSVSDAVNSMQQMAEQAEEAEKNGPVETVDFRALKELLPADADGLPRKEATGEKAGAMGFKISTASGEYANADGTERIDLDIVDAGGTGALMGLAAWSMIDVDKETENGYERTGKIGDYKSYEKYDNANKDGEIAVLVKNRFVVTIKGNGVSAEKLKATLEDVDLDKLAGMK</sequence>
<name>A0A7J5TWB6_9BACT</name>